<keyword evidence="3" id="KW-1185">Reference proteome</keyword>
<reference evidence="3" key="1">
    <citation type="submission" date="2019-02" db="EMBL/GenBank/DDBJ databases">
        <title>Draft genome sequence of Sphaerospermopsis reniformis NIES-1949.</title>
        <authorList>
            <person name="Yamaguchi H."/>
            <person name="Suzuki S."/>
            <person name="Kawachi M."/>
        </authorList>
    </citation>
    <scope>NUCLEOTIDE SEQUENCE [LARGE SCALE GENOMIC DNA]</scope>
    <source>
        <strain evidence="3">NIES-1949</strain>
    </source>
</reference>
<dbReference type="EMBL" id="BJCE01000154">
    <property type="protein sequence ID" value="GCL38586.1"/>
    <property type="molecule type" value="Genomic_DNA"/>
</dbReference>
<accession>A0A480A433</accession>
<proteinExistence type="predicted"/>
<sequence>MGILDQLKQWFTQSNPTDVNQPKNQPETINNNQENQVVESQNLNIDHEEVSIDEQIETIETPISTPIYQSVPKTLQEQLNDLQDNATLSLWPPHGEYPGPIIINNSVVLDGQGATIWATQGPVLSINSHQVTLRNLRIEVTGEIKIANSENNNINCAILVKSNQQSNPVISFENIEVRGSVMGISEEEGEWQYPSTLNIGRIAHGQEYNFIWRIIVPVDCKIISEISGIEFTPRLLNPGKNAGCIHIEKLPQDTLINGSIYLVSANLKRRISVTAHIVNFNSQDISISDHHVIWEAESWSRFSESIMTETKSNISETITETEAEPEPEIKIIQPEKQREEKLTELPKPAKIDAVNTTEKNDENTSRHRTYKEVKPNQIFASAAEKLNQQQKQSQIVNSDNSTSSTPINPIFQSVENQKLESANQNVTPATETNDLAVINPIFKNYSPVNKSVNSENVSEQNSSQASDAENPQNNPQSQNPQVQNSQAQKRTQARPNKIFMDK</sequence>
<protein>
    <submittedName>
        <fullName evidence="2">Uncharacterized protein</fullName>
    </submittedName>
</protein>
<comment type="caution">
    <text evidence="2">The sequence shown here is derived from an EMBL/GenBank/DDBJ whole genome shotgun (WGS) entry which is preliminary data.</text>
</comment>
<dbReference type="InterPro" id="IPR011050">
    <property type="entry name" value="Pectin_lyase_fold/virulence"/>
</dbReference>
<feature type="region of interest" description="Disordered" evidence="1">
    <location>
        <begin position="446"/>
        <end position="502"/>
    </location>
</feature>
<dbReference type="AlphaFoldDB" id="A0A480A433"/>
<feature type="region of interest" description="Disordered" evidence="1">
    <location>
        <begin position="385"/>
        <end position="408"/>
    </location>
</feature>
<organism evidence="2 3">
    <name type="scientific">Sphaerospermopsis reniformis</name>
    <dbReference type="NCBI Taxonomy" id="531300"/>
    <lineage>
        <taxon>Bacteria</taxon>
        <taxon>Bacillati</taxon>
        <taxon>Cyanobacteriota</taxon>
        <taxon>Cyanophyceae</taxon>
        <taxon>Nostocales</taxon>
        <taxon>Aphanizomenonaceae</taxon>
        <taxon>Sphaerospermopsis</taxon>
    </lineage>
</organism>
<evidence type="ECO:0000313" key="3">
    <source>
        <dbReference type="Proteomes" id="UP000300142"/>
    </source>
</evidence>
<dbReference type="Proteomes" id="UP000300142">
    <property type="component" value="Unassembled WGS sequence"/>
</dbReference>
<evidence type="ECO:0000313" key="2">
    <source>
        <dbReference type="EMBL" id="GCL38586.1"/>
    </source>
</evidence>
<feature type="compositionally biased region" description="Polar residues" evidence="1">
    <location>
        <begin position="386"/>
        <end position="408"/>
    </location>
</feature>
<dbReference type="RefSeq" id="WP_137668424.1">
    <property type="nucleotide sequence ID" value="NZ_BJCE01000154.1"/>
</dbReference>
<name>A0A480A433_9CYAN</name>
<dbReference type="SUPFAM" id="SSF51126">
    <property type="entry name" value="Pectin lyase-like"/>
    <property type="match status" value="1"/>
</dbReference>
<gene>
    <name evidence="2" type="ORF">SR1949_37030</name>
</gene>
<feature type="region of interest" description="Disordered" evidence="1">
    <location>
        <begin position="13"/>
        <end position="34"/>
    </location>
</feature>
<feature type="compositionally biased region" description="Polar residues" evidence="1">
    <location>
        <begin position="13"/>
        <end position="29"/>
    </location>
</feature>
<feature type="compositionally biased region" description="Low complexity" evidence="1">
    <location>
        <begin position="451"/>
        <end position="488"/>
    </location>
</feature>
<evidence type="ECO:0000256" key="1">
    <source>
        <dbReference type="SAM" id="MobiDB-lite"/>
    </source>
</evidence>